<dbReference type="AlphaFoldDB" id="A0A829QCL2"/>
<dbReference type="EMBL" id="JAOH01000002">
    <property type="protein sequence ID" value="EUA60688.1"/>
    <property type="molecule type" value="Genomic_DNA"/>
</dbReference>
<name>A0A829QCL2_9MYCO</name>
<comment type="caution">
    <text evidence="1">The sequence shown here is derived from an EMBL/GenBank/DDBJ whole genome shotgun (WGS) entry which is preliminary data.</text>
</comment>
<accession>A0A829QCL2</accession>
<evidence type="ECO:0000313" key="2">
    <source>
        <dbReference type="Proteomes" id="UP000021210"/>
    </source>
</evidence>
<evidence type="ECO:0000313" key="1">
    <source>
        <dbReference type="EMBL" id="EUA60688.1"/>
    </source>
</evidence>
<organism evidence="1 2">
    <name type="scientific">Mycobacteroides abscessus 1948</name>
    <dbReference type="NCBI Taxonomy" id="1299323"/>
    <lineage>
        <taxon>Bacteria</taxon>
        <taxon>Bacillati</taxon>
        <taxon>Actinomycetota</taxon>
        <taxon>Actinomycetes</taxon>
        <taxon>Mycobacteriales</taxon>
        <taxon>Mycobacteriaceae</taxon>
        <taxon>Mycobacteroides</taxon>
        <taxon>Mycobacteroides abscessus</taxon>
    </lineage>
</organism>
<proteinExistence type="predicted"/>
<reference evidence="1 2" key="1">
    <citation type="submission" date="2013-12" db="EMBL/GenBank/DDBJ databases">
        <authorList>
            <person name="Zelazny A."/>
            <person name="Olivier K."/>
            <person name="Holland S."/>
            <person name="Lenaerts A."/>
            <person name="Ordway D."/>
            <person name="DeGroote M.A."/>
            <person name="Parker T."/>
            <person name="Sizemore C."/>
            <person name="Tallon L.J."/>
            <person name="Sadzewicz L.K."/>
            <person name="Sengamalay N."/>
            <person name="Fraser C.M."/>
            <person name="Hine E."/>
            <person name="Shefchek K.A."/>
            <person name="Das S.P."/>
            <person name="Tettelin H."/>
        </authorList>
    </citation>
    <scope>NUCLEOTIDE SEQUENCE [LARGE SCALE GENOMIC DNA]</scope>
    <source>
        <strain evidence="1 2">1948</strain>
    </source>
</reference>
<sequence>MTIPWRGIGRMIGQTIEPTTGARLKGTGRCLNFIGIDRYTLTEDFKITHIDTDWDMLYGAAQLTGLGPLVRSRSLQKIGLRAAGLVAPAFRLATLLTAR</sequence>
<gene>
    <name evidence="1" type="ORF">I542_0824</name>
</gene>
<dbReference type="Proteomes" id="UP000021210">
    <property type="component" value="Unassembled WGS sequence"/>
</dbReference>
<protein>
    <submittedName>
        <fullName evidence="1">Uncharacterized protein</fullName>
    </submittedName>
</protein>